<evidence type="ECO:0000259" key="7">
    <source>
        <dbReference type="Pfam" id="PF03553"/>
    </source>
</evidence>
<feature type="transmembrane region" description="Helical" evidence="6">
    <location>
        <begin position="375"/>
        <end position="393"/>
    </location>
</feature>
<feature type="transmembrane region" description="Helical" evidence="6">
    <location>
        <begin position="427"/>
        <end position="444"/>
    </location>
</feature>
<evidence type="ECO:0000256" key="1">
    <source>
        <dbReference type="ARBA" id="ARBA00004651"/>
    </source>
</evidence>
<keyword evidence="3 6" id="KW-0812">Transmembrane</keyword>
<feature type="transmembrane region" description="Helical" evidence="6">
    <location>
        <begin position="120"/>
        <end position="139"/>
    </location>
</feature>
<feature type="transmembrane region" description="Helical" evidence="6">
    <location>
        <begin position="265"/>
        <end position="282"/>
    </location>
</feature>
<evidence type="ECO:0000256" key="4">
    <source>
        <dbReference type="ARBA" id="ARBA00022989"/>
    </source>
</evidence>
<gene>
    <name evidence="9" type="ORF">TW77_07930</name>
</gene>
<reference evidence="9 10" key="1">
    <citation type="journal article" date="2015" name="BMC Genomics">
        <title>Genome mining reveals unlocked bioactive potential of marine Gram-negative bacteria.</title>
        <authorList>
            <person name="Machado H."/>
            <person name="Sonnenschein E.C."/>
            <person name="Melchiorsen J."/>
            <person name="Gram L."/>
        </authorList>
    </citation>
    <scope>NUCLEOTIDE SEQUENCE [LARGE SCALE GENOMIC DNA]</scope>
    <source>
        <strain evidence="9 10">S2471</strain>
    </source>
</reference>
<feature type="domain" description="Na+/H+ antiporter NhaC-like C-terminal" evidence="7">
    <location>
        <begin position="150"/>
        <end position="439"/>
    </location>
</feature>
<feature type="transmembrane region" description="Helical" evidence="6">
    <location>
        <begin position="243"/>
        <end position="259"/>
    </location>
</feature>
<organism evidence="9 10">
    <name type="scientific">Pseudoalteromonas rubra</name>
    <dbReference type="NCBI Taxonomy" id="43658"/>
    <lineage>
        <taxon>Bacteria</taxon>
        <taxon>Pseudomonadati</taxon>
        <taxon>Pseudomonadota</taxon>
        <taxon>Gammaproteobacteria</taxon>
        <taxon>Alteromonadales</taxon>
        <taxon>Pseudoalteromonadaceae</taxon>
        <taxon>Pseudoalteromonas</taxon>
    </lineage>
</organism>
<dbReference type="PRINTS" id="PR00173">
    <property type="entry name" value="EDTRNSPORT"/>
</dbReference>
<comment type="caution">
    <text evidence="9">The sequence shown here is derived from an EMBL/GenBank/DDBJ whole genome shotgun (WGS) entry which is preliminary data.</text>
</comment>
<comment type="subcellular location">
    <subcellularLocation>
        <location evidence="1">Cell membrane</location>
        <topology evidence="1">Multi-pass membrane protein</topology>
    </subcellularLocation>
</comment>
<feature type="transmembrane region" description="Helical" evidence="6">
    <location>
        <begin position="339"/>
        <end position="368"/>
    </location>
</feature>
<proteinExistence type="predicted"/>
<keyword evidence="10" id="KW-1185">Reference proteome</keyword>
<feature type="transmembrane region" description="Helical" evidence="6">
    <location>
        <begin position="192"/>
        <end position="213"/>
    </location>
</feature>
<dbReference type="PANTHER" id="PTHR37821:SF1">
    <property type="entry name" value="AMINO ACID TRANSPORTER YUIF-RELATED"/>
    <property type="match status" value="1"/>
</dbReference>
<evidence type="ECO:0000256" key="6">
    <source>
        <dbReference type="SAM" id="Phobius"/>
    </source>
</evidence>
<dbReference type="InterPro" id="IPR032813">
    <property type="entry name" value="Na_H_antiport_N"/>
</dbReference>
<dbReference type="AlphaFoldDB" id="A0A0F4QR29"/>
<evidence type="ECO:0000313" key="9">
    <source>
        <dbReference type="EMBL" id="KJZ10151.1"/>
    </source>
</evidence>
<dbReference type="EMBL" id="JXYA01000016">
    <property type="protein sequence ID" value="KJZ10151.1"/>
    <property type="molecule type" value="Genomic_DNA"/>
</dbReference>
<keyword evidence="5 6" id="KW-0472">Membrane</keyword>
<dbReference type="GO" id="GO:0005886">
    <property type="term" value="C:plasma membrane"/>
    <property type="evidence" value="ECO:0007669"/>
    <property type="project" value="UniProtKB-SubCell"/>
</dbReference>
<feature type="transmembrane region" description="Helical" evidence="6">
    <location>
        <begin position="57"/>
        <end position="76"/>
    </location>
</feature>
<dbReference type="InterPro" id="IPR018461">
    <property type="entry name" value="Na/H_Antiport_NhaC-like_C"/>
</dbReference>
<dbReference type="Pfam" id="PF13726">
    <property type="entry name" value="Na_H_antiport_2"/>
    <property type="match status" value="1"/>
</dbReference>
<protein>
    <submittedName>
        <fullName evidence="9">Sodium:proton antiporter</fullName>
    </submittedName>
</protein>
<evidence type="ECO:0000256" key="3">
    <source>
        <dbReference type="ARBA" id="ARBA00022692"/>
    </source>
</evidence>
<dbReference type="Proteomes" id="UP000033452">
    <property type="component" value="Unassembled WGS sequence"/>
</dbReference>
<feature type="domain" description="Putative Na+/H+ antiporter N-terminal" evidence="8">
    <location>
        <begin position="2"/>
        <end position="87"/>
    </location>
</feature>
<feature type="transmembrane region" description="Helical" evidence="6">
    <location>
        <begin position="146"/>
        <end position="172"/>
    </location>
</feature>
<feature type="transmembrane region" description="Helical" evidence="6">
    <location>
        <begin position="97"/>
        <end position="114"/>
    </location>
</feature>
<name>A0A0F4QR29_9GAMM</name>
<sequence length="445" mass="46517">MNAVIVGVLLMLGLTLFRVNVIVAMTISAMVAGLTAGLGLSDTLNAFNSGLSGGAEIALSYAMLGAFAVAISKSGLTQILADKLLSLVHGNQQNSSQLLSMLIMVIILGCSIASQNLVPVHIAFIPILIPPLLVIFNQLNIDRRAIACILTFGLATSYMVLPYGFGGIYLYSILHKNLVDNGLEIVNTQVPYAMVIPALGMLAGLIIAVFITYRKDRDYTQDTPSGHVKPTDKPQLSAQEKRKVIMAGTLAVVCSLLAQNVSGSMILGGLVGVMMFSLFGIVKWDQSSDVFSKGVAMMAMIGFIMISAQGFASVMKETGDVASLVSACADFVGENKPLAAAMILLVGLLITMGIGSSFSTVPIIATLFVPLSMEVGFSAMATVALVGTAGALGDAGSPASDSTLGPTSGLNADGQHDHIWDSVVPTFIHFNIPLLIFGWIAAMVL</sequence>
<dbReference type="PATRIC" id="fig|43658.5.peg.1666"/>
<dbReference type="OrthoDB" id="9772446at2"/>
<evidence type="ECO:0000256" key="2">
    <source>
        <dbReference type="ARBA" id="ARBA00022475"/>
    </source>
</evidence>
<dbReference type="RefSeq" id="WP_046004426.1">
    <property type="nucleotide sequence ID" value="NZ_JXYA01000016.1"/>
</dbReference>
<evidence type="ECO:0000313" key="10">
    <source>
        <dbReference type="Proteomes" id="UP000033452"/>
    </source>
</evidence>
<accession>A0A0F4QR29</accession>
<evidence type="ECO:0000259" key="8">
    <source>
        <dbReference type="Pfam" id="PF13726"/>
    </source>
</evidence>
<evidence type="ECO:0000256" key="5">
    <source>
        <dbReference type="ARBA" id="ARBA00023136"/>
    </source>
</evidence>
<keyword evidence="2" id="KW-1003">Cell membrane</keyword>
<keyword evidence="4 6" id="KW-1133">Transmembrane helix</keyword>
<dbReference type="PANTHER" id="PTHR37821">
    <property type="entry name" value="AMINO ACID TRANSPORTER YUIF-RELATED"/>
    <property type="match status" value="1"/>
</dbReference>
<dbReference type="InterPro" id="IPR052576">
    <property type="entry name" value="AA_Transporter-Related"/>
</dbReference>
<feature type="transmembrane region" description="Helical" evidence="6">
    <location>
        <begin position="294"/>
        <end position="315"/>
    </location>
</feature>
<dbReference type="Pfam" id="PF03553">
    <property type="entry name" value="Na_H_antiporter"/>
    <property type="match status" value="1"/>
</dbReference>